<comment type="caution">
    <text evidence="1">The sequence shown here is derived from an EMBL/GenBank/DDBJ whole genome shotgun (WGS) entry which is preliminary data.</text>
</comment>
<keyword evidence="2" id="KW-1185">Reference proteome</keyword>
<evidence type="ECO:0000313" key="1">
    <source>
        <dbReference type="EMBL" id="KAG2312013.1"/>
    </source>
</evidence>
<reference evidence="1 2" key="1">
    <citation type="submission" date="2020-02" db="EMBL/GenBank/DDBJ databases">
        <authorList>
            <person name="Ma Q."/>
            <person name="Huang Y."/>
            <person name="Song X."/>
            <person name="Pei D."/>
        </authorList>
    </citation>
    <scope>NUCLEOTIDE SEQUENCE [LARGE SCALE GENOMIC DNA]</scope>
    <source>
        <strain evidence="1">Sxm20200214</strain>
        <tissue evidence="1">Leaf</tissue>
    </source>
</reference>
<protein>
    <submittedName>
        <fullName evidence="1">Uncharacterized protein</fullName>
    </submittedName>
</protein>
<dbReference type="AlphaFoldDB" id="A0A8X7VIX6"/>
<proteinExistence type="predicted"/>
<accession>A0A8X7VIX6</accession>
<dbReference type="Proteomes" id="UP000886595">
    <property type="component" value="Unassembled WGS sequence"/>
</dbReference>
<gene>
    <name evidence="1" type="ORF">Bca52824_023570</name>
</gene>
<evidence type="ECO:0000313" key="2">
    <source>
        <dbReference type="Proteomes" id="UP000886595"/>
    </source>
</evidence>
<organism evidence="1 2">
    <name type="scientific">Brassica carinata</name>
    <name type="common">Ethiopian mustard</name>
    <name type="synonym">Abyssinian cabbage</name>
    <dbReference type="NCBI Taxonomy" id="52824"/>
    <lineage>
        <taxon>Eukaryota</taxon>
        <taxon>Viridiplantae</taxon>
        <taxon>Streptophyta</taxon>
        <taxon>Embryophyta</taxon>
        <taxon>Tracheophyta</taxon>
        <taxon>Spermatophyta</taxon>
        <taxon>Magnoliopsida</taxon>
        <taxon>eudicotyledons</taxon>
        <taxon>Gunneridae</taxon>
        <taxon>Pentapetalae</taxon>
        <taxon>rosids</taxon>
        <taxon>malvids</taxon>
        <taxon>Brassicales</taxon>
        <taxon>Brassicaceae</taxon>
        <taxon>Brassiceae</taxon>
        <taxon>Brassica</taxon>
    </lineage>
</organism>
<sequence>MERQKIAERERERNFKNRWREDALFCSTQTVAMSRLQVVEKFVNLEQPRWETHTNKFSDPSSTTQNQTVQPLSPSRRFFQFSSSDCFTFFNTYP</sequence>
<dbReference type="OrthoDB" id="1125285at2759"/>
<dbReference type="EMBL" id="JAAMPC010000005">
    <property type="protein sequence ID" value="KAG2312013.1"/>
    <property type="molecule type" value="Genomic_DNA"/>
</dbReference>
<name>A0A8X7VIX6_BRACI</name>